<comment type="subcellular location">
    <subcellularLocation>
        <location evidence="2">Cytoplasm</location>
    </subcellularLocation>
</comment>
<comment type="similarity">
    <text evidence="4">Belongs to the ubiquitin conjugation factor E4 family.</text>
</comment>
<evidence type="ECO:0000256" key="10">
    <source>
        <dbReference type="ARBA" id="ARBA00037624"/>
    </source>
</evidence>
<dbReference type="GO" id="GO:0005737">
    <property type="term" value="C:cytoplasm"/>
    <property type="evidence" value="ECO:0007669"/>
    <property type="project" value="UniProtKB-SubCell"/>
</dbReference>
<dbReference type="GO" id="GO:0006511">
    <property type="term" value="P:ubiquitin-dependent protein catabolic process"/>
    <property type="evidence" value="ECO:0007669"/>
    <property type="project" value="InterPro"/>
</dbReference>
<dbReference type="FunFam" id="3.30.40.10:FF:000055">
    <property type="entry name" value="Ubiquitin conjugation factor e4 a"/>
    <property type="match status" value="1"/>
</dbReference>
<comment type="caution">
    <text evidence="13">The sequence shown here is derived from an EMBL/GenBank/DDBJ whole genome shotgun (WGS) entry which is preliminary data.</text>
</comment>
<organism evidence="13 14">
    <name type="scientific">Zophobas morio</name>
    <dbReference type="NCBI Taxonomy" id="2755281"/>
    <lineage>
        <taxon>Eukaryota</taxon>
        <taxon>Metazoa</taxon>
        <taxon>Ecdysozoa</taxon>
        <taxon>Arthropoda</taxon>
        <taxon>Hexapoda</taxon>
        <taxon>Insecta</taxon>
        <taxon>Pterygota</taxon>
        <taxon>Neoptera</taxon>
        <taxon>Endopterygota</taxon>
        <taxon>Coleoptera</taxon>
        <taxon>Polyphaga</taxon>
        <taxon>Cucujiformia</taxon>
        <taxon>Tenebrionidae</taxon>
        <taxon>Zophobas</taxon>
    </lineage>
</organism>
<comment type="function">
    <text evidence="10">Ubiquitin-protein ligase that probably functions as an E3 ligase in conjunction with specific E1 and E2 ligases. May also function as an E4 ligase mediating the assembly of polyubiquitin chains on substrates ubiquitinated by another E3 ubiquitin ligase. Mediates 'Lys-48'-linked polyubiquitination of substrates.</text>
</comment>
<name>A0AA38J0I4_9CUCU</name>
<dbReference type="InterPro" id="IPR013083">
    <property type="entry name" value="Znf_RING/FYVE/PHD"/>
</dbReference>
<protein>
    <recommendedName>
        <fullName evidence="11">Ubiquitin conjugation factor E4 A</fullName>
        <ecNumber evidence="5">2.3.2.27</ecNumber>
    </recommendedName>
</protein>
<dbReference type="PROSITE" id="PS51698">
    <property type="entry name" value="U_BOX"/>
    <property type="match status" value="1"/>
</dbReference>
<dbReference type="Pfam" id="PF10408">
    <property type="entry name" value="Ufd2P_core"/>
    <property type="match status" value="1"/>
</dbReference>
<dbReference type="SUPFAM" id="SSF57850">
    <property type="entry name" value="RING/U-box"/>
    <property type="match status" value="1"/>
</dbReference>
<keyword evidence="8" id="KW-0833">Ubl conjugation pathway</keyword>
<dbReference type="SMART" id="SM00504">
    <property type="entry name" value="Ubox"/>
    <property type="match status" value="1"/>
</dbReference>
<accession>A0AA38J0I4</accession>
<dbReference type="InterPro" id="IPR045132">
    <property type="entry name" value="UBE4"/>
</dbReference>
<evidence type="ECO:0000256" key="1">
    <source>
        <dbReference type="ARBA" id="ARBA00000900"/>
    </source>
</evidence>
<dbReference type="GO" id="GO:0036503">
    <property type="term" value="P:ERAD pathway"/>
    <property type="evidence" value="ECO:0007669"/>
    <property type="project" value="InterPro"/>
</dbReference>
<feature type="domain" description="U-box" evidence="12">
    <location>
        <begin position="919"/>
        <end position="993"/>
    </location>
</feature>
<evidence type="ECO:0000256" key="7">
    <source>
        <dbReference type="ARBA" id="ARBA00022679"/>
    </source>
</evidence>
<dbReference type="EC" id="2.3.2.27" evidence="5"/>
<keyword evidence="14" id="KW-1185">Reference proteome</keyword>
<proteinExistence type="inferred from homology"/>
<dbReference type="EMBL" id="JALNTZ010000002">
    <property type="protein sequence ID" value="KAJ3662339.1"/>
    <property type="molecule type" value="Genomic_DNA"/>
</dbReference>
<keyword evidence="6" id="KW-0963">Cytoplasm</keyword>
<reference evidence="13" key="1">
    <citation type="journal article" date="2023" name="G3 (Bethesda)">
        <title>Whole genome assemblies of Zophobas morio and Tenebrio molitor.</title>
        <authorList>
            <person name="Kaur S."/>
            <person name="Stinson S.A."/>
            <person name="diCenzo G.C."/>
        </authorList>
    </citation>
    <scope>NUCLEOTIDE SEQUENCE</scope>
    <source>
        <strain evidence="13">QUZm001</strain>
    </source>
</reference>
<evidence type="ECO:0000256" key="3">
    <source>
        <dbReference type="ARBA" id="ARBA00004906"/>
    </source>
</evidence>
<dbReference type="Gene3D" id="3.30.40.10">
    <property type="entry name" value="Zinc/RING finger domain, C3HC4 (zinc finger)"/>
    <property type="match status" value="1"/>
</dbReference>
<dbReference type="CDD" id="cd16657">
    <property type="entry name" value="RING-Ubox_UBE4A"/>
    <property type="match status" value="1"/>
</dbReference>
<gene>
    <name evidence="13" type="ORF">Zmor_006693</name>
</gene>
<evidence type="ECO:0000256" key="5">
    <source>
        <dbReference type="ARBA" id="ARBA00012483"/>
    </source>
</evidence>
<dbReference type="Proteomes" id="UP001168821">
    <property type="component" value="Unassembled WGS sequence"/>
</dbReference>
<comment type="catalytic activity">
    <reaction evidence="1">
        <text>S-ubiquitinyl-[E2 ubiquitin-conjugating enzyme]-L-cysteine + [acceptor protein]-L-lysine = [E2 ubiquitin-conjugating enzyme]-L-cysteine + N(6)-ubiquitinyl-[acceptor protein]-L-lysine.</text>
        <dbReference type="EC" id="2.3.2.27"/>
    </reaction>
</comment>
<evidence type="ECO:0000256" key="8">
    <source>
        <dbReference type="ARBA" id="ARBA00022786"/>
    </source>
</evidence>
<dbReference type="GO" id="GO:0000209">
    <property type="term" value="P:protein polyubiquitination"/>
    <property type="evidence" value="ECO:0007669"/>
    <property type="project" value="TreeGrafter"/>
</dbReference>
<keyword evidence="7" id="KW-0808">Transferase</keyword>
<dbReference type="GO" id="GO:0034450">
    <property type="term" value="F:ubiquitin-ubiquitin ligase activity"/>
    <property type="evidence" value="ECO:0007669"/>
    <property type="project" value="InterPro"/>
</dbReference>
<dbReference type="GO" id="GO:0005634">
    <property type="term" value="C:nucleus"/>
    <property type="evidence" value="ECO:0007669"/>
    <property type="project" value="TreeGrafter"/>
</dbReference>
<dbReference type="PANTHER" id="PTHR13931">
    <property type="entry name" value="UBIQUITINATION FACTOR E4"/>
    <property type="match status" value="1"/>
</dbReference>
<evidence type="ECO:0000256" key="6">
    <source>
        <dbReference type="ARBA" id="ARBA00022490"/>
    </source>
</evidence>
<dbReference type="AlphaFoldDB" id="A0AA38J0I4"/>
<evidence type="ECO:0000259" key="12">
    <source>
        <dbReference type="PROSITE" id="PS51698"/>
    </source>
</evidence>
<evidence type="ECO:0000256" key="9">
    <source>
        <dbReference type="ARBA" id="ARBA00022990"/>
    </source>
</evidence>
<evidence type="ECO:0000256" key="4">
    <source>
        <dbReference type="ARBA" id="ARBA00007434"/>
    </source>
</evidence>
<sequence length="993" mass="112848">MSDDNPFAALIQNNVVKSSESPSISGILEEIFAFTLDPNVGAKKHFLYLEEVSKVHDQHDLDVPVLQHALFERLFMCNGENPIIKSAKKTFRNSHSYEVKVITYLCNCYRNINEDSHLETGEKGKVKALVVQNAVTAIIQSEIYEGQQLEQQIIDILKDNDGHCVAFFKDVCKGVLDEGGEAFLKDRLSQIILVLTSEIEKSNIVTFDYGVFNVLSVFTTEEYLASIFLDVKPPKFTIGSDYANTPLGAIFNISILPKTPNAIYEHFQDPTDQASITSTEGILWTNIDKLTDRTHAFVLSLLTCSPQIKNKTLEWLGLCLKANVDRGKLWNAQSPPELNPANYTSVSDGFMINFGNVMLRLCRPFCSNFLDKKILKVDPTYCSVQDDQCSNKGVHLPGMNKETCLIPNDSEDETQLLVADKYNFVTECFYFAHKAVDLGYQVTVDKLVRLNHEVGRMERAYLDAVAQATGNNELVDNLKRRMTQQLTKYLSLKAQLSDPVLLNLLFEFTSTSTYWLCQIAINVKSNNGHTCFAPIDEIPITFPLPDEIPNTLKSIPEFIIENIVCYLVFLRRFNPKIFEEQGFEKLKPILSFILIYMGSPERMKNPHVRARLAEALESLLPHHNDEPSGFNAFGSYQREMLFTQHAHRREIVNNLLEVFVGIEMTGQSVEFEQKFNYRRPMYTVMDYLWTKEEYKTHFKDLAKEAEQNMEAVTPPLFLRFVNLLMNDAVYLLDEALANMAKLKEMQTAKQNGEWDSLPAQERTQNLGYMHHIGMIAKFDNILGRDTIKTLEKLTSEITIVFTHSTMVDRVAAMLNYFLYNLVGPKKKNFKVKDQKEYSFDPATTVLNISKIYVNLKESDAFCLAISQDGRSYSPQLFTFGEDVLVRIGGGALIGELKEVALRVAEKAQEQQASEEVIAGAPEHFMDPIMSTLMTDPVILPSSKQTVDRTTIARHLLSDQTDPFNRAPLSMDQVVPNTELAAEIRKWFEERKNK</sequence>
<evidence type="ECO:0000256" key="11">
    <source>
        <dbReference type="ARBA" id="ARBA00040077"/>
    </source>
</evidence>
<dbReference type="Pfam" id="PF04564">
    <property type="entry name" value="U-box"/>
    <property type="match status" value="1"/>
</dbReference>
<dbReference type="InterPro" id="IPR003613">
    <property type="entry name" value="Ubox_domain"/>
</dbReference>
<evidence type="ECO:0000313" key="14">
    <source>
        <dbReference type="Proteomes" id="UP001168821"/>
    </source>
</evidence>
<evidence type="ECO:0000313" key="13">
    <source>
        <dbReference type="EMBL" id="KAJ3662339.1"/>
    </source>
</evidence>
<keyword evidence="9" id="KW-0007">Acetylation</keyword>
<dbReference type="InterPro" id="IPR019474">
    <property type="entry name" value="Ub_conjug_fac_E4_core"/>
</dbReference>
<dbReference type="GO" id="GO:0000151">
    <property type="term" value="C:ubiquitin ligase complex"/>
    <property type="evidence" value="ECO:0007669"/>
    <property type="project" value="InterPro"/>
</dbReference>
<dbReference type="PANTHER" id="PTHR13931:SF16">
    <property type="entry name" value="UBIQUITIN CONJUGATION FACTOR E4 A"/>
    <property type="match status" value="1"/>
</dbReference>
<comment type="pathway">
    <text evidence="3">Protein modification; protein ubiquitination.</text>
</comment>
<evidence type="ECO:0000256" key="2">
    <source>
        <dbReference type="ARBA" id="ARBA00004496"/>
    </source>
</evidence>